<protein>
    <recommendedName>
        <fullName evidence="1">N-acetyltransferase domain-containing protein</fullName>
    </recommendedName>
</protein>
<keyword evidence="3" id="KW-1185">Reference proteome</keyword>
<evidence type="ECO:0000259" key="1">
    <source>
        <dbReference type="PROSITE" id="PS51186"/>
    </source>
</evidence>
<dbReference type="AlphaFoldDB" id="A0A0M4T1H3"/>
<sequence>MLKISQAKLHDYENIKAFYKQCGYGGDLSEEALTFIAQLEERIVGAVRLCPNTGFFVLRGMQVLASFQHQGFGTQLLQACTEQLVDQVCYCIPWQHLKLFYQQVGFQEVSLIEVPDFLCERFNNYISRGMNVILMRRLPTVIMLGRN</sequence>
<feature type="domain" description="N-acetyltransferase" evidence="1">
    <location>
        <begin position="2"/>
        <end position="139"/>
    </location>
</feature>
<dbReference type="SUPFAM" id="SSF55729">
    <property type="entry name" value="Acyl-CoA N-acyltransferases (Nat)"/>
    <property type="match status" value="1"/>
</dbReference>
<reference evidence="3" key="1">
    <citation type="submission" date="2015-07" db="EMBL/GenBank/DDBJ databases">
        <title>Genome Of Nitrogen-Fixing Cyanobacterium Nostoc piscinale CENA21 From Solimoes/Amazon River Floodplain Sediments And Comparative Genomics To Uncover Biosynthetic Natural Products Potential.</title>
        <authorList>
            <person name="Leao T.F."/>
            <person name="Leao P.N."/>
            <person name="Guimaraes P.I."/>
            <person name="de Melo A.G.C."/>
            <person name="Ramos R.T.J."/>
            <person name="Silva A."/>
            <person name="Fiore M.F."/>
            <person name="Schneider M.P.C."/>
        </authorList>
    </citation>
    <scope>NUCLEOTIDE SEQUENCE [LARGE SCALE GENOMIC DNA]</scope>
    <source>
        <strain evidence="3">CENA21</strain>
    </source>
</reference>
<name>A0A0M4T1H3_9NOSO</name>
<proteinExistence type="predicted"/>
<dbReference type="InterPro" id="IPR016181">
    <property type="entry name" value="Acyl_CoA_acyltransferase"/>
</dbReference>
<dbReference type="Gene3D" id="3.40.630.30">
    <property type="match status" value="1"/>
</dbReference>
<dbReference type="KEGG" id="npz:ACX27_29725"/>
<dbReference type="STRING" id="224013.ACX27_29725"/>
<gene>
    <name evidence="2" type="ORF">ACX27_29725</name>
</gene>
<dbReference type="EMBL" id="CP012036">
    <property type="protein sequence ID" value="ALF56084.1"/>
    <property type="molecule type" value="Genomic_DNA"/>
</dbReference>
<reference evidence="2 3" key="2">
    <citation type="journal article" date="2016" name="Genome Announc.">
        <title>Draft Genome Sequence of the N2-Fixing Cyanobacterium Nostoc piscinale CENA21, Isolated from the Brazilian Amazon Floodplain.</title>
        <authorList>
            <person name="Leao T."/>
            <person name="Guimaraes P.I."/>
            <person name="de Melo A.G."/>
            <person name="Ramos R.T."/>
            <person name="Leao P.N."/>
            <person name="Silva A."/>
            <person name="Fiore M.F."/>
            <person name="Schneider M.P."/>
        </authorList>
    </citation>
    <scope>NUCLEOTIDE SEQUENCE [LARGE SCALE GENOMIC DNA]</scope>
    <source>
        <strain evidence="2 3">CENA21</strain>
    </source>
</reference>
<dbReference type="RefSeq" id="WP_062297857.1">
    <property type="nucleotide sequence ID" value="NZ_CP012036.1"/>
</dbReference>
<dbReference type="GO" id="GO:0016747">
    <property type="term" value="F:acyltransferase activity, transferring groups other than amino-acyl groups"/>
    <property type="evidence" value="ECO:0007669"/>
    <property type="project" value="InterPro"/>
</dbReference>
<evidence type="ECO:0000313" key="2">
    <source>
        <dbReference type="EMBL" id="ALF56084.1"/>
    </source>
</evidence>
<dbReference type="Pfam" id="PF13508">
    <property type="entry name" value="Acetyltransf_7"/>
    <property type="match status" value="1"/>
</dbReference>
<dbReference type="Proteomes" id="UP000062645">
    <property type="component" value="Chromosome"/>
</dbReference>
<dbReference type="CDD" id="cd04301">
    <property type="entry name" value="NAT_SF"/>
    <property type="match status" value="1"/>
</dbReference>
<accession>A0A0M4T1H3</accession>
<dbReference type="PATRIC" id="fig|224013.5.peg.7100"/>
<organism evidence="2 3">
    <name type="scientific">Nostoc piscinale CENA21</name>
    <dbReference type="NCBI Taxonomy" id="224013"/>
    <lineage>
        <taxon>Bacteria</taxon>
        <taxon>Bacillati</taxon>
        <taxon>Cyanobacteriota</taxon>
        <taxon>Cyanophyceae</taxon>
        <taxon>Nostocales</taxon>
        <taxon>Nostocaceae</taxon>
        <taxon>Nostoc</taxon>
    </lineage>
</organism>
<dbReference type="OrthoDB" id="512166at2"/>
<evidence type="ECO:0000313" key="3">
    <source>
        <dbReference type="Proteomes" id="UP000062645"/>
    </source>
</evidence>
<dbReference type="PROSITE" id="PS51186">
    <property type="entry name" value="GNAT"/>
    <property type="match status" value="1"/>
</dbReference>
<dbReference type="InterPro" id="IPR000182">
    <property type="entry name" value="GNAT_dom"/>
</dbReference>